<dbReference type="OrthoDB" id="9807064at2"/>
<dbReference type="Gene3D" id="3.30.930.10">
    <property type="entry name" value="Bira Bifunctional Protein, Domain 2"/>
    <property type="match status" value="1"/>
</dbReference>
<feature type="binding site" evidence="5">
    <location>
        <position position="122"/>
    </location>
    <ligand>
        <name>biotin</name>
        <dbReference type="ChEBI" id="CHEBI:57586"/>
    </ligand>
</feature>
<evidence type="ECO:0000313" key="7">
    <source>
        <dbReference type="Proteomes" id="UP000829401"/>
    </source>
</evidence>
<dbReference type="SUPFAM" id="SSF50037">
    <property type="entry name" value="C-terminal domain of transcriptional repressors"/>
    <property type="match status" value="1"/>
</dbReference>
<keyword evidence="5" id="KW-0805">Transcription regulation</keyword>
<dbReference type="KEGG" id="aaco:K1I37_11465"/>
<keyword evidence="1 5" id="KW-0436">Ligase</keyword>
<dbReference type="GO" id="GO:0005524">
    <property type="term" value="F:ATP binding"/>
    <property type="evidence" value="ECO:0007669"/>
    <property type="project" value="UniProtKB-UniRule"/>
</dbReference>
<dbReference type="PANTHER" id="PTHR12835">
    <property type="entry name" value="BIOTIN PROTEIN LIGASE"/>
    <property type="match status" value="1"/>
</dbReference>
<dbReference type="InterPro" id="IPR030855">
    <property type="entry name" value="Bifunct_BirA"/>
</dbReference>
<keyword evidence="5" id="KW-0804">Transcription</keyword>
<dbReference type="InterPro" id="IPR004143">
    <property type="entry name" value="BPL_LPL_catalytic"/>
</dbReference>
<dbReference type="GO" id="GO:0016740">
    <property type="term" value="F:transferase activity"/>
    <property type="evidence" value="ECO:0007669"/>
    <property type="project" value="UniProtKB-ARBA"/>
</dbReference>
<dbReference type="InterPro" id="IPR036390">
    <property type="entry name" value="WH_DNA-bd_sf"/>
</dbReference>
<accession>T0BY06</accession>
<dbReference type="GO" id="GO:0004077">
    <property type="term" value="F:biotin--[biotin carboxyl-carrier protein] ligase activity"/>
    <property type="evidence" value="ECO:0007669"/>
    <property type="project" value="UniProtKB-UniRule"/>
</dbReference>
<proteinExistence type="inferred from homology"/>
<feature type="DNA-binding region" description="H-T-H motif" evidence="5">
    <location>
        <begin position="26"/>
        <end position="45"/>
    </location>
</feature>
<dbReference type="Proteomes" id="UP000829401">
    <property type="component" value="Chromosome"/>
</dbReference>
<dbReference type="GO" id="GO:0009249">
    <property type="term" value="P:protein lipoylation"/>
    <property type="evidence" value="ECO:0007669"/>
    <property type="project" value="UniProtKB-ARBA"/>
</dbReference>
<dbReference type="EMBL" id="CP080467">
    <property type="protein sequence ID" value="UNO47346.1"/>
    <property type="molecule type" value="Genomic_DNA"/>
</dbReference>
<dbReference type="InterPro" id="IPR008988">
    <property type="entry name" value="Transcriptional_repressor_C"/>
</dbReference>
<protein>
    <recommendedName>
        <fullName evidence="5">Bifunctional ligase/repressor BirA</fullName>
    </recommendedName>
    <alternativeName>
        <fullName evidence="5">Biotin--[acetyl-CoA-carboxylase] ligase</fullName>
        <ecNumber evidence="5">6.3.4.15</ecNumber>
    </alternativeName>
    <alternativeName>
        <fullName evidence="5">Biotin--protein ligase</fullName>
    </alternativeName>
    <alternativeName>
        <fullName evidence="5">Biotin-[acetyl-CoA carboxylase] synthetase</fullName>
    </alternativeName>
</protein>
<dbReference type="PANTHER" id="PTHR12835:SF5">
    <property type="entry name" value="BIOTIN--PROTEIN LIGASE"/>
    <property type="match status" value="1"/>
</dbReference>
<dbReference type="NCBIfam" id="TIGR00121">
    <property type="entry name" value="birA_ligase"/>
    <property type="match status" value="1"/>
</dbReference>
<keyword evidence="4 5" id="KW-0092">Biotin</keyword>
<feature type="binding site" evidence="5">
    <location>
        <begin position="98"/>
        <end position="100"/>
    </location>
    <ligand>
        <name>biotin</name>
        <dbReference type="ChEBI" id="CHEBI:57586"/>
    </ligand>
</feature>
<dbReference type="HAMAP" id="MF_00978">
    <property type="entry name" value="Bifunct_BirA"/>
    <property type="match status" value="1"/>
</dbReference>
<dbReference type="InterPro" id="IPR004408">
    <property type="entry name" value="Biotin_CoA_COase_ligase"/>
</dbReference>
<keyword evidence="5" id="KW-0238">DNA-binding</keyword>
<dbReference type="GO" id="GO:0006355">
    <property type="term" value="P:regulation of DNA-templated transcription"/>
    <property type="evidence" value="ECO:0007669"/>
    <property type="project" value="UniProtKB-UniRule"/>
</dbReference>
<dbReference type="Pfam" id="PF02237">
    <property type="entry name" value="BPL_C"/>
    <property type="match status" value="1"/>
</dbReference>
<dbReference type="InterPro" id="IPR003142">
    <property type="entry name" value="BPL_C"/>
</dbReference>
<dbReference type="eggNOG" id="COG1654">
    <property type="taxonomic scope" value="Bacteria"/>
</dbReference>
<evidence type="ECO:0000256" key="4">
    <source>
        <dbReference type="ARBA" id="ARBA00023267"/>
    </source>
</evidence>
<evidence type="ECO:0000256" key="5">
    <source>
        <dbReference type="HAMAP-Rule" id="MF_00978"/>
    </source>
</evidence>
<keyword evidence="2 5" id="KW-0547">Nucleotide-binding</keyword>
<feature type="binding site" evidence="5">
    <location>
        <position position="191"/>
    </location>
    <ligand>
        <name>biotin</name>
        <dbReference type="ChEBI" id="CHEBI:57586"/>
    </ligand>
</feature>
<gene>
    <name evidence="5" type="primary">birA</name>
    <name evidence="6" type="ORF">K1I37_11465</name>
</gene>
<dbReference type="GO" id="GO:0005737">
    <property type="term" value="C:cytoplasm"/>
    <property type="evidence" value="ECO:0007669"/>
    <property type="project" value="TreeGrafter"/>
</dbReference>
<feature type="binding site" evidence="5">
    <location>
        <begin position="126"/>
        <end position="128"/>
    </location>
    <ligand>
        <name>biotin</name>
        <dbReference type="ChEBI" id="CHEBI:57586"/>
    </ligand>
</feature>
<comment type="function">
    <text evidence="5">Acts both as a biotin--[acetyl-CoA-carboxylase] ligase and a repressor.</text>
</comment>
<dbReference type="STRING" id="1356854.N007_08500"/>
<comment type="similarity">
    <text evidence="5">Belongs to the biotin--protein ligase family.</text>
</comment>
<keyword evidence="3 5" id="KW-0067">ATP-binding</keyword>
<dbReference type="RefSeq" id="WP_021296763.1">
    <property type="nucleotide sequence ID" value="NZ_AURB01000134.1"/>
</dbReference>
<accession>A0A9E7CX14</accession>
<evidence type="ECO:0000256" key="1">
    <source>
        <dbReference type="ARBA" id="ARBA00022598"/>
    </source>
</evidence>
<keyword evidence="5" id="KW-0678">Repressor</keyword>
<name>T0BY06_ALIAG</name>
<dbReference type="GO" id="GO:0003677">
    <property type="term" value="F:DNA binding"/>
    <property type="evidence" value="ECO:0007669"/>
    <property type="project" value="UniProtKB-UniRule"/>
</dbReference>
<evidence type="ECO:0000256" key="2">
    <source>
        <dbReference type="ARBA" id="ARBA00022741"/>
    </source>
</evidence>
<dbReference type="CDD" id="cd16442">
    <property type="entry name" value="BPL"/>
    <property type="match status" value="1"/>
</dbReference>
<dbReference type="InterPro" id="IPR036388">
    <property type="entry name" value="WH-like_DNA-bd_sf"/>
</dbReference>
<reference evidence="7" key="1">
    <citation type="journal article" date="2022" name="G3 (Bethesda)">
        <title>Unveiling the complete genome sequence of Alicyclobacillus acidoterrestris DSM 3922T, a taint-producing strain.</title>
        <authorList>
            <person name="Leonardo I.C."/>
            <person name="Barreto Crespo M.T."/>
            <person name="Gaspar F.B."/>
        </authorList>
    </citation>
    <scope>NUCLEOTIDE SEQUENCE [LARGE SCALE GENOMIC DNA]</scope>
    <source>
        <strain evidence="7">DSM 3922</strain>
    </source>
</reference>
<evidence type="ECO:0000256" key="3">
    <source>
        <dbReference type="ARBA" id="ARBA00022840"/>
    </source>
</evidence>
<dbReference type="Pfam" id="PF03099">
    <property type="entry name" value="BPL_LplA_LipB"/>
    <property type="match status" value="1"/>
</dbReference>
<dbReference type="SUPFAM" id="SSF55681">
    <property type="entry name" value="Class II aaRS and biotin synthetases"/>
    <property type="match status" value="1"/>
</dbReference>
<dbReference type="SUPFAM" id="SSF46785">
    <property type="entry name" value="Winged helix' DNA-binding domain"/>
    <property type="match status" value="1"/>
</dbReference>
<dbReference type="InterPro" id="IPR013196">
    <property type="entry name" value="HTH_11"/>
</dbReference>
<dbReference type="Pfam" id="PF08279">
    <property type="entry name" value="HTH_11"/>
    <property type="match status" value="1"/>
</dbReference>
<dbReference type="Gene3D" id="1.10.10.10">
    <property type="entry name" value="Winged helix-like DNA-binding domain superfamily/Winged helix DNA-binding domain"/>
    <property type="match status" value="1"/>
</dbReference>
<comment type="catalytic activity">
    <reaction evidence="5">
        <text>biotin + L-lysyl-[protein] + ATP = N(6)-biotinyl-L-lysyl-[protein] + AMP + diphosphate + H(+)</text>
        <dbReference type="Rhea" id="RHEA:11756"/>
        <dbReference type="Rhea" id="RHEA-COMP:9752"/>
        <dbReference type="Rhea" id="RHEA-COMP:10505"/>
        <dbReference type="ChEBI" id="CHEBI:15378"/>
        <dbReference type="ChEBI" id="CHEBI:29969"/>
        <dbReference type="ChEBI" id="CHEBI:30616"/>
        <dbReference type="ChEBI" id="CHEBI:33019"/>
        <dbReference type="ChEBI" id="CHEBI:57586"/>
        <dbReference type="ChEBI" id="CHEBI:83144"/>
        <dbReference type="ChEBI" id="CHEBI:456215"/>
        <dbReference type="EC" id="6.3.4.15"/>
    </reaction>
</comment>
<evidence type="ECO:0000313" key="6">
    <source>
        <dbReference type="EMBL" id="UNO47346.1"/>
    </source>
</evidence>
<dbReference type="AlphaFoldDB" id="T0BY06"/>
<sequence length="335" mass="36697">MAKQEWSTRDKMLELFMSAPDRTISGERLSAALNVSRTAIWKQIKALELNGFEFSATPRVGYRMTRVPDELIGPLVSPHLDEACRLGRRILWAPERTSTNDTAIELAHDGAVHGLVVTAARQTGGRGRQGRVWQSPAGGMWFSVLVRNPCALSQAGDLTLLASVAVHRALHESGVEAEIKWPNDILVDGRKICGILAQMRADGETVDYAVIGIGINANFHREALPPDVFDHATTILTECGQPVDRPLLLARILNQLDALYSNLAQGAGGFAAVREEWKTHAHTLGRTVHVRLGDTFITGYAEDVDERGVLLVRDHAGVRHELHSGEVLFSASEKL</sequence>
<dbReference type="InterPro" id="IPR045864">
    <property type="entry name" value="aa-tRNA-synth_II/BPL/LPL"/>
</dbReference>
<dbReference type="EC" id="6.3.4.15" evidence="5"/>
<dbReference type="PROSITE" id="PS51733">
    <property type="entry name" value="BPL_LPL_CATALYTIC"/>
    <property type="match status" value="1"/>
</dbReference>
<organism evidence="6 7">
    <name type="scientific">Alicyclobacillus acidoterrestris (strain ATCC 49025 / DSM 3922 / CIP 106132 / NCIMB 13137 / GD3B)</name>
    <dbReference type="NCBI Taxonomy" id="1356854"/>
    <lineage>
        <taxon>Bacteria</taxon>
        <taxon>Bacillati</taxon>
        <taxon>Bacillota</taxon>
        <taxon>Bacilli</taxon>
        <taxon>Bacillales</taxon>
        <taxon>Alicyclobacillaceae</taxon>
        <taxon>Alicyclobacillus</taxon>
    </lineage>
</organism>
<dbReference type="eggNOG" id="COG0340">
    <property type="taxonomic scope" value="Bacteria"/>
</dbReference>
<dbReference type="Gene3D" id="2.30.30.100">
    <property type="match status" value="1"/>
</dbReference>
<keyword evidence="7" id="KW-1185">Reference proteome</keyword>